<dbReference type="SUPFAM" id="SSF51246">
    <property type="entry name" value="Rudiment single hybrid motif"/>
    <property type="match status" value="1"/>
</dbReference>
<evidence type="ECO:0000256" key="19">
    <source>
        <dbReference type="RuleBase" id="RU365063"/>
    </source>
</evidence>
<dbReference type="InterPro" id="IPR005479">
    <property type="entry name" value="CPAse_ATP-bd"/>
</dbReference>
<name>A0A7V8FZC8_9BURK</name>
<keyword evidence="7 19" id="KW-0436">Ligase</keyword>
<evidence type="ECO:0000256" key="14">
    <source>
        <dbReference type="ARBA" id="ARBA00023160"/>
    </source>
</evidence>
<comment type="catalytic activity">
    <reaction evidence="17 19">
        <text>N(6)-biotinyl-L-lysyl-[protein] + hydrogencarbonate + ATP = N(6)-carboxybiotinyl-L-lysyl-[protein] + ADP + phosphate + H(+)</text>
        <dbReference type="Rhea" id="RHEA:13501"/>
        <dbReference type="Rhea" id="RHEA-COMP:10505"/>
        <dbReference type="Rhea" id="RHEA-COMP:10506"/>
        <dbReference type="ChEBI" id="CHEBI:15378"/>
        <dbReference type="ChEBI" id="CHEBI:17544"/>
        <dbReference type="ChEBI" id="CHEBI:30616"/>
        <dbReference type="ChEBI" id="CHEBI:43474"/>
        <dbReference type="ChEBI" id="CHEBI:83144"/>
        <dbReference type="ChEBI" id="CHEBI:83145"/>
        <dbReference type="ChEBI" id="CHEBI:456216"/>
        <dbReference type="EC" id="6.3.4.14"/>
    </reaction>
</comment>
<dbReference type="InterPro" id="IPR011054">
    <property type="entry name" value="Rudment_hybrid_motif"/>
</dbReference>
<dbReference type="InterPro" id="IPR011764">
    <property type="entry name" value="Biotin_carboxylation_dom"/>
</dbReference>
<dbReference type="SUPFAM" id="SSF56059">
    <property type="entry name" value="Glutathione synthetase ATP-binding domain-like"/>
    <property type="match status" value="1"/>
</dbReference>
<dbReference type="InterPro" id="IPR051602">
    <property type="entry name" value="ACC_Biotin_Carboxylase"/>
</dbReference>
<protein>
    <recommendedName>
        <fullName evidence="5 19">Biotin carboxylase</fullName>
        <ecNumber evidence="4 19">6.3.4.14</ecNumber>
    </recommendedName>
    <alternativeName>
        <fullName evidence="16 19">Acetyl-coenzyme A carboxylase biotin carboxylase subunit A</fullName>
    </alternativeName>
</protein>
<keyword evidence="10 19" id="KW-0276">Fatty acid metabolism</keyword>
<keyword evidence="12" id="KW-0460">Magnesium</keyword>
<dbReference type="SMART" id="SM00878">
    <property type="entry name" value="Biotin_carb_C"/>
    <property type="match status" value="1"/>
</dbReference>
<feature type="domain" description="ATP-grasp" evidence="20">
    <location>
        <begin position="120"/>
        <end position="317"/>
    </location>
</feature>
<dbReference type="Gene3D" id="3.30.470.20">
    <property type="entry name" value="ATP-grasp fold, B domain"/>
    <property type="match status" value="1"/>
</dbReference>
<evidence type="ECO:0000259" key="20">
    <source>
        <dbReference type="PROSITE" id="PS50975"/>
    </source>
</evidence>
<dbReference type="PANTHER" id="PTHR48095">
    <property type="entry name" value="PYRUVATE CARBOXYLASE SUBUNIT A"/>
    <property type="match status" value="1"/>
</dbReference>
<keyword evidence="11 18" id="KW-0067">ATP-binding</keyword>
<gene>
    <name evidence="22" type="primary">accC</name>
    <name evidence="22" type="ORF">GAK35_00739</name>
</gene>
<evidence type="ECO:0000256" key="15">
    <source>
        <dbReference type="ARBA" id="ARBA00023267"/>
    </source>
</evidence>
<reference evidence="23" key="1">
    <citation type="journal article" date="2020" name="MBio">
        <title>Horizontal gene transfer to a defensive symbiont with a reduced genome amongst a multipartite beetle microbiome.</title>
        <authorList>
            <person name="Waterworth S.C."/>
            <person name="Florez L.V."/>
            <person name="Rees E.R."/>
            <person name="Hertweck C."/>
            <person name="Kaltenpoth M."/>
            <person name="Kwan J.C."/>
        </authorList>
    </citation>
    <scope>NUCLEOTIDE SEQUENCE [LARGE SCALE GENOMIC DNA]</scope>
</reference>
<keyword evidence="14 19" id="KW-0275">Fatty acid biosynthesis</keyword>
<dbReference type="EC" id="6.3.4.14" evidence="4 19"/>
<evidence type="ECO:0000256" key="5">
    <source>
        <dbReference type="ARBA" id="ARBA00017242"/>
    </source>
</evidence>
<dbReference type="GO" id="GO:2001295">
    <property type="term" value="P:malonyl-CoA biosynthetic process"/>
    <property type="evidence" value="ECO:0007669"/>
    <property type="project" value="UniProtKB-UniPathway"/>
</dbReference>
<accession>A0A7V8FZC8</accession>
<dbReference type="InterPro" id="IPR013815">
    <property type="entry name" value="ATP_grasp_subdomain_1"/>
</dbReference>
<dbReference type="UniPathway" id="UPA00655">
    <property type="reaction ID" value="UER00711"/>
</dbReference>
<sequence>MFEKILIANRGEIALRIQRACRELGIKTVVVHSEADREAKYVKLADESVCIGPAPSPLSYLNMPAIISAAEVTDAQAIHPGYGFLSENADFAERVEKSGFVFIGPRAENIRMMGDKVSAKQAMIRAGVPCVPGSEGALPDNPKEIVQIARKIGNPVIIKAAGGGGGRGMRVVHTEAALINAVTMTKTEAGAAFGNPEVYMEKYLENPRHVEIQILADEHKQAIWLGERDCSMQRRHQKVIEEAPAPGIPRKIIEKIGERCAEACRKMNYRGAGTFEFLYENEEFYFIEMNTRVQVEHPVTEMITGVDIVQEQIRIAAGEKLRYRQRDIELKGHAIECRINAEDPFKFIPSPGRITAWHVPGGPGIRVDSHVYAGYFVPPNYDSMVGKVIAYGSTREQAIRRMQIALSEMVVEGISTNIPLHRELMVDARFFEGGTNIHYLEHKLSERPASDADKSAKK</sequence>
<evidence type="ECO:0000256" key="11">
    <source>
        <dbReference type="ARBA" id="ARBA00022840"/>
    </source>
</evidence>
<comment type="caution">
    <text evidence="22">The sequence shown here is derived from an EMBL/GenBank/DDBJ whole genome shotgun (WGS) entry which is preliminary data.</text>
</comment>
<dbReference type="NCBIfam" id="NF006367">
    <property type="entry name" value="PRK08591.1"/>
    <property type="match status" value="1"/>
</dbReference>
<evidence type="ECO:0000313" key="22">
    <source>
        <dbReference type="EMBL" id="KAF1047233.1"/>
    </source>
</evidence>
<evidence type="ECO:0000256" key="1">
    <source>
        <dbReference type="ARBA" id="ARBA00003761"/>
    </source>
</evidence>
<evidence type="ECO:0000313" key="23">
    <source>
        <dbReference type="Proteomes" id="UP000462435"/>
    </source>
</evidence>
<dbReference type="PROSITE" id="PS50979">
    <property type="entry name" value="BC"/>
    <property type="match status" value="1"/>
</dbReference>
<keyword evidence="13 19" id="KW-0443">Lipid metabolism</keyword>
<comment type="pathway">
    <text evidence="2 19">Lipid metabolism; malonyl-CoA biosynthesis; malonyl-CoA from acetyl-CoA: step 1/1.</text>
</comment>
<dbReference type="InterPro" id="IPR004549">
    <property type="entry name" value="Acetyl_CoA_COase_biotin_COase"/>
</dbReference>
<comment type="subunit">
    <text evidence="3 19">Acetyl-CoA carboxylase is a heterohexamer of biotin carboxyl carrier protein, biotin carboxylase and the two subunits of carboxyl transferase in a 2:2 complex.</text>
</comment>
<organism evidence="22 23">
    <name type="scientific">Herbaspirillum frisingense</name>
    <dbReference type="NCBI Taxonomy" id="92645"/>
    <lineage>
        <taxon>Bacteria</taxon>
        <taxon>Pseudomonadati</taxon>
        <taxon>Pseudomonadota</taxon>
        <taxon>Betaproteobacteria</taxon>
        <taxon>Burkholderiales</taxon>
        <taxon>Oxalobacteraceae</taxon>
        <taxon>Herbaspirillum</taxon>
    </lineage>
</organism>
<dbReference type="NCBIfam" id="TIGR00514">
    <property type="entry name" value="accC"/>
    <property type="match status" value="1"/>
</dbReference>
<evidence type="ECO:0000256" key="16">
    <source>
        <dbReference type="ARBA" id="ARBA00033786"/>
    </source>
</evidence>
<dbReference type="Pfam" id="PF00289">
    <property type="entry name" value="Biotin_carb_N"/>
    <property type="match status" value="1"/>
</dbReference>
<keyword evidence="15 19" id="KW-0092">Biotin</keyword>
<evidence type="ECO:0000256" key="6">
    <source>
        <dbReference type="ARBA" id="ARBA00022516"/>
    </source>
</evidence>
<dbReference type="Proteomes" id="UP000462435">
    <property type="component" value="Unassembled WGS sequence"/>
</dbReference>
<dbReference type="Gene3D" id="3.40.50.20">
    <property type="match status" value="1"/>
</dbReference>
<dbReference type="SUPFAM" id="SSF52440">
    <property type="entry name" value="PreATP-grasp domain"/>
    <property type="match status" value="1"/>
</dbReference>
<dbReference type="GO" id="GO:0005524">
    <property type="term" value="F:ATP binding"/>
    <property type="evidence" value="ECO:0007669"/>
    <property type="project" value="UniProtKB-UniRule"/>
</dbReference>
<dbReference type="Pfam" id="PF02785">
    <property type="entry name" value="Biotin_carb_C"/>
    <property type="match status" value="1"/>
</dbReference>
<dbReference type="InterPro" id="IPR016185">
    <property type="entry name" value="PreATP-grasp_dom_sf"/>
</dbReference>
<evidence type="ECO:0000256" key="7">
    <source>
        <dbReference type="ARBA" id="ARBA00022598"/>
    </source>
</evidence>
<dbReference type="GO" id="GO:0006633">
    <property type="term" value="P:fatty acid biosynthetic process"/>
    <property type="evidence" value="ECO:0007669"/>
    <property type="project" value="UniProtKB-KW"/>
</dbReference>
<dbReference type="PANTHER" id="PTHR48095:SF2">
    <property type="entry name" value="BIOTIN CARBOXYLASE, CHLOROPLASTIC"/>
    <property type="match status" value="1"/>
</dbReference>
<evidence type="ECO:0000256" key="18">
    <source>
        <dbReference type="PROSITE-ProRule" id="PRU00409"/>
    </source>
</evidence>
<dbReference type="InterPro" id="IPR005482">
    <property type="entry name" value="Biotin_COase_C"/>
</dbReference>
<comment type="function">
    <text evidence="1 19">This protein is a component of the acetyl coenzyme A carboxylase complex; first, biotin carboxylase catalyzes the carboxylation of the carrier protein and then the transcarboxylase transfers the carboxyl group to form malonyl-CoA.</text>
</comment>
<dbReference type="InterPro" id="IPR011761">
    <property type="entry name" value="ATP-grasp"/>
</dbReference>
<keyword evidence="9 18" id="KW-0547">Nucleotide-binding</keyword>
<evidence type="ECO:0000256" key="3">
    <source>
        <dbReference type="ARBA" id="ARBA00011750"/>
    </source>
</evidence>
<evidence type="ECO:0000256" key="4">
    <source>
        <dbReference type="ARBA" id="ARBA00013263"/>
    </source>
</evidence>
<evidence type="ECO:0000256" key="13">
    <source>
        <dbReference type="ARBA" id="ARBA00023098"/>
    </source>
</evidence>
<dbReference type="Gene3D" id="3.30.1490.20">
    <property type="entry name" value="ATP-grasp fold, A domain"/>
    <property type="match status" value="1"/>
</dbReference>
<keyword evidence="8" id="KW-0479">Metal-binding</keyword>
<evidence type="ECO:0000256" key="2">
    <source>
        <dbReference type="ARBA" id="ARBA00004956"/>
    </source>
</evidence>
<keyword evidence="6 19" id="KW-0444">Lipid biosynthesis</keyword>
<evidence type="ECO:0000256" key="17">
    <source>
        <dbReference type="ARBA" id="ARBA00048600"/>
    </source>
</evidence>
<evidence type="ECO:0000256" key="12">
    <source>
        <dbReference type="ARBA" id="ARBA00022842"/>
    </source>
</evidence>
<evidence type="ECO:0000256" key="8">
    <source>
        <dbReference type="ARBA" id="ARBA00022723"/>
    </source>
</evidence>
<dbReference type="EMBL" id="WNDX01000013">
    <property type="protein sequence ID" value="KAF1047233.1"/>
    <property type="molecule type" value="Genomic_DNA"/>
</dbReference>
<dbReference type="GO" id="GO:0046872">
    <property type="term" value="F:metal ion binding"/>
    <property type="evidence" value="ECO:0007669"/>
    <property type="project" value="UniProtKB-KW"/>
</dbReference>
<dbReference type="PROSITE" id="PS50975">
    <property type="entry name" value="ATP_GRASP"/>
    <property type="match status" value="1"/>
</dbReference>
<evidence type="ECO:0000256" key="10">
    <source>
        <dbReference type="ARBA" id="ARBA00022832"/>
    </source>
</evidence>
<dbReference type="FunFam" id="3.40.50.20:FF:000010">
    <property type="entry name" value="Propionyl-CoA carboxylase subunit alpha"/>
    <property type="match status" value="1"/>
</dbReference>
<feature type="domain" description="Biotin carboxylation" evidence="21">
    <location>
        <begin position="1"/>
        <end position="445"/>
    </location>
</feature>
<dbReference type="PROSITE" id="PS00867">
    <property type="entry name" value="CPSASE_2"/>
    <property type="match status" value="1"/>
</dbReference>
<dbReference type="Pfam" id="PF02786">
    <property type="entry name" value="CPSase_L_D2"/>
    <property type="match status" value="1"/>
</dbReference>
<dbReference type="InterPro" id="IPR005481">
    <property type="entry name" value="BC-like_N"/>
</dbReference>
<evidence type="ECO:0000259" key="21">
    <source>
        <dbReference type="PROSITE" id="PS50979"/>
    </source>
</evidence>
<dbReference type="AlphaFoldDB" id="A0A7V8FZC8"/>
<dbReference type="GO" id="GO:0004075">
    <property type="term" value="F:biotin carboxylase activity"/>
    <property type="evidence" value="ECO:0007669"/>
    <property type="project" value="UniProtKB-EC"/>
</dbReference>
<evidence type="ECO:0000256" key="9">
    <source>
        <dbReference type="ARBA" id="ARBA00022741"/>
    </source>
</evidence>
<proteinExistence type="predicted"/>